<protein>
    <submittedName>
        <fullName evidence="8">Acyltransferase</fullName>
    </submittedName>
</protein>
<gene>
    <name evidence="8" type="ORF">CLOSTMETH_01275</name>
</gene>
<evidence type="ECO:0000256" key="3">
    <source>
        <dbReference type="ARBA" id="ARBA00022475"/>
    </source>
</evidence>
<evidence type="ECO:0000259" key="7">
    <source>
        <dbReference type="Pfam" id="PF01757"/>
    </source>
</evidence>
<name>C0EBQ7_9FIRM</name>
<dbReference type="PANTHER" id="PTHR40074:SF2">
    <property type="entry name" value="O-ACETYLTRANSFERASE WECH"/>
    <property type="match status" value="1"/>
</dbReference>
<comment type="subcellular location">
    <subcellularLocation>
        <location evidence="1">Cell membrane</location>
        <topology evidence="1">Multi-pass membrane protein</topology>
    </subcellularLocation>
</comment>
<keyword evidence="6" id="KW-0472">Membrane</keyword>
<dbReference type="STRING" id="537013.CLOSTMETH_01275"/>
<dbReference type="eggNOG" id="COG3274">
    <property type="taxonomic scope" value="Bacteria"/>
</dbReference>
<keyword evidence="3" id="KW-1003">Cell membrane</keyword>
<feature type="domain" description="Acyltransferase 3" evidence="7">
    <location>
        <begin position="20"/>
        <end position="326"/>
    </location>
</feature>
<evidence type="ECO:0000256" key="1">
    <source>
        <dbReference type="ARBA" id="ARBA00004651"/>
    </source>
</evidence>
<dbReference type="InterPro" id="IPR002656">
    <property type="entry name" value="Acyl_transf_3_dom"/>
</dbReference>
<keyword evidence="5" id="KW-1133">Transmembrane helix</keyword>
<keyword evidence="4" id="KW-0812">Transmembrane</keyword>
<evidence type="ECO:0000256" key="6">
    <source>
        <dbReference type="ARBA" id="ARBA00023136"/>
    </source>
</evidence>
<keyword evidence="9" id="KW-1185">Reference proteome</keyword>
<dbReference type="GO" id="GO:0009246">
    <property type="term" value="P:enterobacterial common antigen biosynthetic process"/>
    <property type="evidence" value="ECO:0007669"/>
    <property type="project" value="TreeGrafter"/>
</dbReference>
<accession>C0EBQ7</accession>
<dbReference type="Pfam" id="PF01757">
    <property type="entry name" value="Acyl_transf_3"/>
    <property type="match status" value="1"/>
</dbReference>
<evidence type="ECO:0000256" key="2">
    <source>
        <dbReference type="ARBA" id="ARBA00007400"/>
    </source>
</evidence>
<sequence length="359" mass="41109">MDNVITIAAAPAPKKERMLSIDFMRIFSCICIIMLHESGHLVWGSNYSLLIQAIVRPSLWSFAMISGYFVLNRPIKSIRKFYLKNTVHIIIPLFIYSVFYQLYASIDSIVDLRSALNAISLKAILAGDIYGHFWFVYTLVGMYLAAPFLQILLNKLTKDRLLGLLAICFFFTAIVPILTQLGLGIGFEFPLAGTMLFFFLLGYALKQFDLNRYRIPIFILGIINIPLICFTALNPHLAPSMFNCSINMLIGVIFYFTLFSQFRFQAPRWLSKITLFVSKRTYGIYLIHIMVMQVLANNYFTYTPANKFYLPIFLTLLNFVISFLIATVVDLLLVTPILWIYDKILALLGKVVNRMLPAE</sequence>
<dbReference type="PANTHER" id="PTHR40074">
    <property type="entry name" value="O-ACETYLTRANSFERASE WECH"/>
    <property type="match status" value="1"/>
</dbReference>
<dbReference type="EMBL" id="ACEC01000045">
    <property type="protein sequence ID" value="EEG30968.1"/>
    <property type="molecule type" value="Genomic_DNA"/>
</dbReference>
<reference evidence="8 9" key="1">
    <citation type="submission" date="2009-01" db="EMBL/GenBank/DDBJ databases">
        <authorList>
            <person name="Fulton L."/>
            <person name="Clifton S."/>
            <person name="Fulton B."/>
            <person name="Xu J."/>
            <person name="Minx P."/>
            <person name="Pepin K.H."/>
            <person name="Johnson M."/>
            <person name="Bhonagiri V."/>
            <person name="Nash W.E."/>
            <person name="Mardis E.R."/>
            <person name="Wilson R.K."/>
        </authorList>
    </citation>
    <scope>NUCLEOTIDE SEQUENCE [LARGE SCALE GENOMIC DNA]</scope>
    <source>
        <strain evidence="8 9">DSM 5476</strain>
    </source>
</reference>
<keyword evidence="8" id="KW-0012">Acyltransferase</keyword>
<dbReference type="Proteomes" id="UP000003340">
    <property type="component" value="Unassembled WGS sequence"/>
</dbReference>
<organism evidence="8 9">
    <name type="scientific">[Clostridium] methylpentosum DSM 5476</name>
    <dbReference type="NCBI Taxonomy" id="537013"/>
    <lineage>
        <taxon>Bacteria</taxon>
        <taxon>Bacillati</taxon>
        <taxon>Bacillota</taxon>
        <taxon>Clostridia</taxon>
        <taxon>Eubacteriales</taxon>
        <taxon>Oscillospiraceae</taxon>
        <taxon>Oscillospiraceae incertae sedis</taxon>
    </lineage>
</organism>
<dbReference type="AlphaFoldDB" id="C0EBQ7"/>
<reference evidence="8 9" key="2">
    <citation type="submission" date="2009-02" db="EMBL/GenBank/DDBJ databases">
        <title>Draft genome sequence of Clostridium methylpentosum (DSM 5476).</title>
        <authorList>
            <person name="Sudarsanam P."/>
            <person name="Ley R."/>
            <person name="Guruge J."/>
            <person name="Turnbaugh P.J."/>
            <person name="Mahowald M."/>
            <person name="Liep D."/>
            <person name="Gordon J."/>
        </authorList>
    </citation>
    <scope>NUCLEOTIDE SEQUENCE [LARGE SCALE GENOMIC DNA]</scope>
    <source>
        <strain evidence="8 9">DSM 5476</strain>
    </source>
</reference>
<evidence type="ECO:0000313" key="8">
    <source>
        <dbReference type="EMBL" id="EEG30968.1"/>
    </source>
</evidence>
<evidence type="ECO:0000256" key="4">
    <source>
        <dbReference type="ARBA" id="ARBA00022692"/>
    </source>
</evidence>
<dbReference type="GO" id="GO:0016413">
    <property type="term" value="F:O-acetyltransferase activity"/>
    <property type="evidence" value="ECO:0007669"/>
    <property type="project" value="TreeGrafter"/>
</dbReference>
<dbReference type="HOGENOM" id="CLU_047714_0_1_9"/>
<keyword evidence="8" id="KW-0808">Transferase</keyword>
<comment type="similarity">
    <text evidence="2">Belongs to the acyltransferase 3 family.</text>
</comment>
<comment type="caution">
    <text evidence="8">The sequence shown here is derived from an EMBL/GenBank/DDBJ whole genome shotgun (WGS) entry which is preliminary data.</text>
</comment>
<evidence type="ECO:0000313" key="9">
    <source>
        <dbReference type="Proteomes" id="UP000003340"/>
    </source>
</evidence>
<dbReference type="GO" id="GO:0005886">
    <property type="term" value="C:plasma membrane"/>
    <property type="evidence" value="ECO:0007669"/>
    <property type="project" value="UniProtKB-SubCell"/>
</dbReference>
<evidence type="ECO:0000256" key="5">
    <source>
        <dbReference type="ARBA" id="ARBA00022989"/>
    </source>
</evidence>
<proteinExistence type="inferred from homology"/>